<feature type="non-terminal residue" evidence="1">
    <location>
        <position position="103"/>
    </location>
</feature>
<dbReference type="EMBL" id="BKCJ011386706">
    <property type="protein sequence ID" value="GFD28574.1"/>
    <property type="molecule type" value="Genomic_DNA"/>
</dbReference>
<feature type="non-terminal residue" evidence="1">
    <location>
        <position position="1"/>
    </location>
</feature>
<proteinExistence type="predicted"/>
<evidence type="ECO:0000313" key="1">
    <source>
        <dbReference type="EMBL" id="GFD28574.1"/>
    </source>
</evidence>
<sequence>DFEEINGGYVAFGGNLKGGKITGKGIQENLDAGQVGKKTTSTQHYVLLPLCPSDTDVSPNFRIARKSSFVDPSNYPNDPDMPELEDIVYLDDEEDVGAEADLP</sequence>
<protein>
    <submittedName>
        <fullName evidence="1">Uncharacterized protein</fullName>
    </submittedName>
</protein>
<organism evidence="1">
    <name type="scientific">Tanacetum cinerariifolium</name>
    <name type="common">Dalmatian daisy</name>
    <name type="synonym">Chrysanthemum cinerariifolium</name>
    <dbReference type="NCBI Taxonomy" id="118510"/>
    <lineage>
        <taxon>Eukaryota</taxon>
        <taxon>Viridiplantae</taxon>
        <taxon>Streptophyta</taxon>
        <taxon>Embryophyta</taxon>
        <taxon>Tracheophyta</taxon>
        <taxon>Spermatophyta</taxon>
        <taxon>Magnoliopsida</taxon>
        <taxon>eudicotyledons</taxon>
        <taxon>Gunneridae</taxon>
        <taxon>Pentapetalae</taxon>
        <taxon>asterids</taxon>
        <taxon>campanulids</taxon>
        <taxon>Asterales</taxon>
        <taxon>Asteraceae</taxon>
        <taxon>Asteroideae</taxon>
        <taxon>Anthemideae</taxon>
        <taxon>Anthemidinae</taxon>
        <taxon>Tanacetum</taxon>
    </lineage>
</organism>
<comment type="caution">
    <text evidence="1">The sequence shown here is derived from an EMBL/GenBank/DDBJ whole genome shotgun (WGS) entry which is preliminary data.</text>
</comment>
<gene>
    <name evidence="1" type="ORF">Tci_900543</name>
</gene>
<accession>A0A699V906</accession>
<dbReference type="AlphaFoldDB" id="A0A699V906"/>
<name>A0A699V906_TANCI</name>
<reference evidence="1" key="1">
    <citation type="journal article" date="2019" name="Sci. Rep.">
        <title>Draft genome of Tanacetum cinerariifolium, the natural source of mosquito coil.</title>
        <authorList>
            <person name="Yamashiro T."/>
            <person name="Shiraishi A."/>
            <person name="Satake H."/>
            <person name="Nakayama K."/>
        </authorList>
    </citation>
    <scope>NUCLEOTIDE SEQUENCE</scope>
</reference>